<comment type="caution">
    <text evidence="6">The sequence shown here is derived from an EMBL/GenBank/DDBJ whole genome shotgun (WGS) entry which is preliminary data.</text>
</comment>
<dbReference type="InterPro" id="IPR005202">
    <property type="entry name" value="TF_GRAS"/>
</dbReference>
<feature type="region of interest" description="SAW" evidence="5">
    <location>
        <begin position="522"/>
        <end position="601"/>
    </location>
</feature>
<accession>A0A498IDK1</accession>
<evidence type="ECO:0000313" key="7">
    <source>
        <dbReference type="Proteomes" id="UP000290289"/>
    </source>
</evidence>
<keyword evidence="7" id="KW-1185">Reference proteome</keyword>
<evidence type="ECO:0000256" key="2">
    <source>
        <dbReference type="ARBA" id="ARBA00023015"/>
    </source>
</evidence>
<evidence type="ECO:0000256" key="4">
    <source>
        <dbReference type="ARBA" id="ARBA00023242"/>
    </source>
</evidence>
<evidence type="ECO:0008006" key="8">
    <source>
        <dbReference type="Google" id="ProtNLM"/>
    </source>
</evidence>
<feature type="region of interest" description="Leucine repeat II (LRII)" evidence="5">
    <location>
        <begin position="387"/>
        <end position="419"/>
    </location>
</feature>
<evidence type="ECO:0000256" key="5">
    <source>
        <dbReference type="PROSITE-ProRule" id="PRU01191"/>
    </source>
</evidence>
<feature type="short sequence motif" description="LxCxE motif" evidence="5">
    <location>
        <begin position="626"/>
        <end position="630"/>
    </location>
</feature>
<dbReference type="Pfam" id="PF03514">
    <property type="entry name" value="GRAS"/>
    <property type="match status" value="2"/>
</dbReference>
<dbReference type="Proteomes" id="UP000290289">
    <property type="component" value="Chromosome 13"/>
</dbReference>
<keyword evidence="2" id="KW-0805">Transcription regulation</keyword>
<feature type="region of interest" description="Leucine repeat II (LRII)" evidence="5">
    <location>
        <begin position="783"/>
        <end position="815"/>
    </location>
</feature>
<dbReference type="AlphaFoldDB" id="A0A498IDK1"/>
<gene>
    <name evidence="6" type="ORF">DVH24_041302</name>
</gene>
<keyword evidence="4" id="KW-0539">Nucleus</keyword>
<comment type="similarity">
    <text evidence="5">Belongs to the GRAS family.</text>
</comment>
<protein>
    <recommendedName>
        <fullName evidence="8">DELLA protein</fullName>
    </recommendedName>
</protein>
<dbReference type="STRING" id="3750.A0A498IDK1"/>
<proteinExistence type="inferred from homology"/>
<dbReference type="EMBL" id="RDQH01000339">
    <property type="protein sequence ID" value="RXH80155.1"/>
    <property type="molecule type" value="Genomic_DNA"/>
</dbReference>
<comment type="subcellular location">
    <subcellularLocation>
        <location evidence="1">Nucleus</location>
    </subcellularLocation>
</comment>
<dbReference type="PROSITE" id="PS50985">
    <property type="entry name" value="GRAS"/>
    <property type="match status" value="2"/>
</dbReference>
<dbReference type="PANTHER" id="PTHR31636">
    <property type="entry name" value="OSJNBA0084A10.13 PROTEIN-RELATED"/>
    <property type="match status" value="1"/>
</dbReference>
<comment type="caution">
    <text evidence="5">Lacks conserved residue(s) required for the propagation of feature annotation.</text>
</comment>
<feature type="region of interest" description="SAW" evidence="5">
    <location>
        <begin position="918"/>
        <end position="994"/>
    </location>
</feature>
<dbReference type="GO" id="GO:0005634">
    <property type="term" value="C:nucleus"/>
    <property type="evidence" value="ECO:0007669"/>
    <property type="project" value="UniProtKB-SubCell"/>
</dbReference>
<keyword evidence="3" id="KW-0804">Transcription</keyword>
<evidence type="ECO:0000313" key="6">
    <source>
        <dbReference type="EMBL" id="RXH80155.1"/>
    </source>
</evidence>
<evidence type="ECO:0000256" key="3">
    <source>
        <dbReference type="ARBA" id="ARBA00023163"/>
    </source>
</evidence>
<name>A0A498IDK1_MALDO</name>
<sequence length="1007" mass="112563">MTNAMFSFGDFNFGGVHDIFGSNEKGFDGMEAENNVGKQVNLFGAEEWGKLGEFGSVDSDHGFCGNDYSSGGNLLPKYQQEEQQQPLIPYYGLYDAMQFDPLSVPFQACLGKIAKLEDIPNLVPHVEPKKEKRDPFSSLAGLDLLNSYGSGFKRLNGERNFESSNYKTCTDQVATGRKLSTEEIMRVAGARFIQTYSQVSDVPSMLSHPFGSSFSGLSDEEARDVELVEFLLASAEKVGYQQYERAGNLLKRCDSRSSSTGNPVERVVHFFSEALLEKIDRETGRVAPKVLGNKQSFDVDIAMKIPNDTSLTCQIKLPFGQVVQFAGIQAIVENVAEAKKVHVIDLEIRNGVQWTGLMQALASRYDCPLELLKITAVGTTCRESVEETGKRLGSFAQTMNLPFSFKIVMVEDMLDLKEDMFELDSEETVAVYSEFALRSMVPKPDRLESVMKVIKNIRPCVTVVTEVEANHNSPVFVTRFIDALFYFAAFFDCLETCIQRDDPNRSILESMYFGTGIRNIVANEGEERNIRNVKIDVWRAFFARYGMEEIELSSSSLYQADLILKNFPCASGLSTVEVMRVARERFIQFSSRRQTDDCMADHVLGSTPFGLSDQETKDVGLAHLLLACAEKVAKKQYGCAKKLQNLCDFLSSSSGNSVQRVVYYFSKALQQKADRETGRNTSQGSESRDVATMHVEEAMAALSPSLMACFLEVPFFQVTEFAGIQAIVESVASTKKIHFVDLAIRTGAHCIVLMQALATRYECPIEMLKVTAVGVKSRKKIEDTGRRLAQFAEALKLPFTFKIAMVKDIKDIKEGIFELDTGEAVAVYCPLLLSSIMSQPNCLESLMKALRSLNPRLMVVKEVEANHNSPIFINRFYEALFYYSAFFECLDACMDRGSALRMELEETYLSLDIKNIVASEDEERVNWRMKIDGWRSLFGKCGMVEADLSLSSLYQADLTAKQFACGRSCTMGTNGKCLLVGWKGTPILSLSVWKFHAVNVKTFKRLL</sequence>
<reference evidence="6 7" key="1">
    <citation type="submission" date="2018-10" db="EMBL/GenBank/DDBJ databases">
        <title>A high-quality apple genome assembly.</title>
        <authorList>
            <person name="Hu J."/>
        </authorList>
    </citation>
    <scope>NUCLEOTIDE SEQUENCE [LARGE SCALE GENOMIC DNA]</scope>
    <source>
        <strain evidence="7">cv. HFTH1</strain>
        <tissue evidence="6">Young leaf</tissue>
    </source>
</reference>
<organism evidence="6 7">
    <name type="scientific">Malus domestica</name>
    <name type="common">Apple</name>
    <name type="synonym">Pyrus malus</name>
    <dbReference type="NCBI Taxonomy" id="3750"/>
    <lineage>
        <taxon>Eukaryota</taxon>
        <taxon>Viridiplantae</taxon>
        <taxon>Streptophyta</taxon>
        <taxon>Embryophyta</taxon>
        <taxon>Tracheophyta</taxon>
        <taxon>Spermatophyta</taxon>
        <taxon>Magnoliopsida</taxon>
        <taxon>eudicotyledons</taxon>
        <taxon>Gunneridae</taxon>
        <taxon>Pentapetalae</taxon>
        <taxon>rosids</taxon>
        <taxon>fabids</taxon>
        <taxon>Rosales</taxon>
        <taxon>Rosaceae</taxon>
        <taxon>Amygdaloideae</taxon>
        <taxon>Maleae</taxon>
        <taxon>Malus</taxon>
    </lineage>
</organism>
<feature type="short sequence motif" description="VHIID" evidence="5">
    <location>
        <begin position="341"/>
        <end position="345"/>
    </location>
</feature>
<evidence type="ECO:0000256" key="1">
    <source>
        <dbReference type="ARBA" id="ARBA00004123"/>
    </source>
</evidence>